<keyword evidence="5" id="KW-1185">Reference proteome</keyword>
<reference evidence="5" key="1">
    <citation type="submission" date="2010-02" db="EMBL/GenBank/DDBJ databases">
        <title>Complete sequence of Desulfurivibrio alkaliphilus AHT2.</title>
        <authorList>
            <consortium name="US DOE Joint Genome Institute"/>
            <person name="Pitluck S."/>
            <person name="Chertkov O."/>
            <person name="Detter J.C."/>
            <person name="Han C."/>
            <person name="Tapia R."/>
            <person name="Larimer F."/>
            <person name="Land M."/>
            <person name="Hauser L."/>
            <person name="Kyrpides N."/>
            <person name="Mikhailova N."/>
            <person name="Sorokin D.Y."/>
            <person name="Muyzer G."/>
            <person name="Woyke T."/>
        </authorList>
    </citation>
    <scope>NUCLEOTIDE SEQUENCE [LARGE SCALE GENOMIC DNA]</scope>
    <source>
        <strain evidence="5">DSM 19089 / UNIQEM U267 / AHT2</strain>
    </source>
</reference>
<dbReference type="eggNOG" id="COG4275">
    <property type="taxonomic scope" value="Bacteria"/>
</dbReference>
<dbReference type="AlphaFoldDB" id="D6Z504"/>
<organism evidence="4 5">
    <name type="scientific">Desulfurivibrio alkaliphilus (strain DSM 19089 / UNIQEM U267 / AHT2)</name>
    <dbReference type="NCBI Taxonomy" id="589865"/>
    <lineage>
        <taxon>Bacteria</taxon>
        <taxon>Pseudomonadati</taxon>
        <taxon>Thermodesulfobacteriota</taxon>
        <taxon>Desulfobulbia</taxon>
        <taxon>Desulfobulbales</taxon>
        <taxon>Desulfobulbaceae</taxon>
        <taxon>Desulfurivibrio</taxon>
    </lineage>
</organism>
<gene>
    <name evidence="4" type="ordered locus">DaAHT2_1949</name>
</gene>
<dbReference type="RefSeq" id="WP_013164152.1">
    <property type="nucleotide sequence ID" value="NC_014216.1"/>
</dbReference>
<proteinExistence type="predicted"/>
<name>D6Z504_DESAT</name>
<evidence type="ECO:0000259" key="3">
    <source>
        <dbReference type="Pfam" id="PF20229"/>
    </source>
</evidence>
<sequence>MNWLLMIHQIPAKPGYLRAKILRRLQRAGAVALKQSVYILPDRETCREDLLWIEKEIVSGGGEAIMVRAELLTGLDDEQVADLLRSARRSDYEKIQAEIKTLLTSMRHEEEEMTAAEEDFERQRELLKQIAKLRKSLEETAAIDFFSLPERTATEALLHNLETALRNSSAGASERPVVSDDPAAVAGKTWVTRRDLYVDRMASAWLIRRYIDPAARFHFTAADRAEAAPDRVRFDMAEAEYTHEGNQCTFEVLVRRFGLDEPALRKIAEVIHDIDLKETAFGRLETAGIKALFDGIVAGETDDLARIDRAGTVLDGLLAYYQAHSRP</sequence>
<dbReference type="InParanoid" id="D6Z504"/>
<dbReference type="EMBL" id="CP001940">
    <property type="protein sequence ID" value="ADH86629.1"/>
    <property type="molecule type" value="Genomic_DNA"/>
</dbReference>
<dbReference type="Pfam" id="PF20229">
    <property type="entry name" value="ChrB_N"/>
    <property type="match status" value="1"/>
</dbReference>
<dbReference type="InterPro" id="IPR018634">
    <property type="entry name" value="ChrB_C"/>
</dbReference>
<dbReference type="OrthoDB" id="9784302at2"/>
<feature type="domain" description="ChrB N-terminal" evidence="3">
    <location>
        <begin position="18"/>
        <end position="167"/>
    </location>
</feature>
<keyword evidence="1" id="KW-0175">Coiled coil</keyword>
<dbReference type="STRING" id="589865.DaAHT2_1949"/>
<dbReference type="InterPro" id="IPR046858">
    <property type="entry name" value="ChrB_N"/>
</dbReference>
<evidence type="ECO:0000259" key="2">
    <source>
        <dbReference type="Pfam" id="PF09828"/>
    </source>
</evidence>
<dbReference type="KEGG" id="dak:DaAHT2_1949"/>
<evidence type="ECO:0000313" key="4">
    <source>
        <dbReference type="EMBL" id="ADH86629.1"/>
    </source>
</evidence>
<dbReference type="HOGENOM" id="CLU_079058_0_0_7"/>
<accession>D6Z504</accession>
<protein>
    <submittedName>
        <fullName evidence="4">Chromate resistance exported protein</fullName>
    </submittedName>
</protein>
<feature type="coiled-coil region" evidence="1">
    <location>
        <begin position="92"/>
        <end position="140"/>
    </location>
</feature>
<feature type="domain" description="ChrB C-terminal" evidence="2">
    <location>
        <begin position="190"/>
        <end position="320"/>
    </location>
</feature>
<dbReference type="Pfam" id="PF09828">
    <property type="entry name" value="ChrB_C"/>
    <property type="match status" value="1"/>
</dbReference>
<dbReference type="Proteomes" id="UP000001508">
    <property type="component" value="Chromosome"/>
</dbReference>
<evidence type="ECO:0000313" key="5">
    <source>
        <dbReference type="Proteomes" id="UP000001508"/>
    </source>
</evidence>
<evidence type="ECO:0000256" key="1">
    <source>
        <dbReference type="SAM" id="Coils"/>
    </source>
</evidence>